<dbReference type="Proteomes" id="UP000325161">
    <property type="component" value="Chromosome"/>
</dbReference>
<comment type="similarity">
    <text evidence="1">Belongs to the GTP cyclohydrolase I type 2/NIF3 family.</text>
</comment>
<dbReference type="Gene3D" id="3.40.1390.30">
    <property type="entry name" value="NIF3 (NGG1p interacting factor 3)-like"/>
    <property type="match status" value="2"/>
</dbReference>
<evidence type="ECO:0000313" key="4">
    <source>
        <dbReference type="EMBL" id="QEI04907.1"/>
    </source>
</evidence>
<dbReference type="RefSeq" id="WP_148812678.1">
    <property type="nucleotide sequence ID" value="NZ_CP043046.1"/>
</dbReference>
<dbReference type="InterPro" id="IPR002678">
    <property type="entry name" value="DUF34/NIF3"/>
</dbReference>
<accession>A0A5C0AX38</accession>
<dbReference type="PANTHER" id="PTHR13799:SF14">
    <property type="entry name" value="GTP CYCLOHYDROLASE 1 TYPE 2 HOMOLOG"/>
    <property type="match status" value="1"/>
</dbReference>
<evidence type="ECO:0000313" key="5">
    <source>
        <dbReference type="Proteomes" id="UP000325161"/>
    </source>
</evidence>
<feature type="binding site" evidence="3">
    <location>
        <position position="110"/>
    </location>
    <ligand>
        <name>a divalent metal cation</name>
        <dbReference type="ChEBI" id="CHEBI:60240"/>
        <label>1</label>
    </ligand>
</feature>
<evidence type="ECO:0000256" key="1">
    <source>
        <dbReference type="ARBA" id="ARBA00006964"/>
    </source>
</evidence>
<dbReference type="PANTHER" id="PTHR13799">
    <property type="entry name" value="NGG1 INTERACTING FACTOR 3"/>
    <property type="match status" value="1"/>
</dbReference>
<reference evidence="4 5" key="1">
    <citation type="submission" date="2019-08" db="EMBL/GenBank/DDBJ databases">
        <title>Amphibian skin-associated Pigmentiphaga: genome sequence and occurrence across geography and hosts.</title>
        <authorList>
            <person name="Bletz M.C."/>
            <person name="Bunk B."/>
            <person name="Sproeer C."/>
            <person name="Biwer P."/>
            <person name="Reiter S."/>
            <person name="Rabemananjara F.C.E."/>
            <person name="Schulz S."/>
            <person name="Overmann J."/>
            <person name="Vences M."/>
        </authorList>
    </citation>
    <scope>NUCLEOTIDE SEQUENCE [LARGE SCALE GENOMIC DNA]</scope>
    <source>
        <strain evidence="4 5">Mada1488</strain>
    </source>
</reference>
<feature type="binding site" evidence="3">
    <location>
        <position position="235"/>
    </location>
    <ligand>
        <name>a divalent metal cation</name>
        <dbReference type="ChEBI" id="CHEBI:60240"/>
        <label>1</label>
    </ligand>
</feature>
<organism evidence="4 5">
    <name type="scientific">Pigmentiphaga aceris</name>
    <dbReference type="NCBI Taxonomy" id="1940612"/>
    <lineage>
        <taxon>Bacteria</taxon>
        <taxon>Pseudomonadati</taxon>
        <taxon>Pseudomonadota</taxon>
        <taxon>Betaproteobacteria</taxon>
        <taxon>Burkholderiales</taxon>
        <taxon>Alcaligenaceae</taxon>
        <taxon>Pigmentiphaga</taxon>
    </lineage>
</organism>
<dbReference type="AlphaFoldDB" id="A0A5C0AX38"/>
<dbReference type="GO" id="GO:0005737">
    <property type="term" value="C:cytoplasm"/>
    <property type="evidence" value="ECO:0007669"/>
    <property type="project" value="TreeGrafter"/>
</dbReference>
<keyword evidence="2 3" id="KW-0479">Metal-binding</keyword>
<dbReference type="EMBL" id="CP043046">
    <property type="protein sequence ID" value="QEI04907.1"/>
    <property type="molecule type" value="Genomic_DNA"/>
</dbReference>
<dbReference type="NCBIfam" id="TIGR00486">
    <property type="entry name" value="YbgI_SA1388"/>
    <property type="match status" value="1"/>
</dbReference>
<feature type="binding site" evidence="3">
    <location>
        <position position="73"/>
    </location>
    <ligand>
        <name>a divalent metal cation</name>
        <dbReference type="ChEBI" id="CHEBI:60240"/>
        <label>1</label>
    </ligand>
</feature>
<dbReference type="InterPro" id="IPR036069">
    <property type="entry name" value="DUF34/NIF3_sf"/>
</dbReference>
<name>A0A5C0AX38_9BURK</name>
<evidence type="ECO:0000256" key="3">
    <source>
        <dbReference type="PIRSR" id="PIRSR602678-1"/>
    </source>
</evidence>
<sequence length="263" mass="28381">MQTDGVFATVRTTDLTNWLAVELQSTRFKDYCPNGLQVSGSAEIRRIVSGVTASEALIHEAIARRANAILVHHGWFWKNEDPRVVGIRRTRLALLLKHDINLLAYHLPLDAHPRWGNNAQLAQVIGLAPAMTADGPVCVGDNDLIWVGSAPGLNTLGQLATRIEERLARVPLVIGDPDKPIGRVAWCTGAAQGMLQQAIDAGADAFITGEVSEPTVHLARESGVGFISAGHHATERYGVKALGEAVQRRFGVPVEFVDIDNPA</sequence>
<dbReference type="OrthoDB" id="9800881at2"/>
<dbReference type="KEGG" id="pacr:FXN63_02915"/>
<keyword evidence="5" id="KW-1185">Reference proteome</keyword>
<gene>
    <name evidence="4" type="ORF">FXN63_02915</name>
</gene>
<dbReference type="GO" id="GO:0046872">
    <property type="term" value="F:metal ion binding"/>
    <property type="evidence" value="ECO:0007669"/>
    <property type="project" value="UniProtKB-KW"/>
</dbReference>
<dbReference type="SUPFAM" id="SSF102705">
    <property type="entry name" value="NIF3 (NGG1p interacting factor 3)-like"/>
    <property type="match status" value="1"/>
</dbReference>
<dbReference type="Pfam" id="PF01784">
    <property type="entry name" value="DUF34_NIF3"/>
    <property type="match status" value="1"/>
</dbReference>
<feature type="binding site" evidence="3">
    <location>
        <position position="231"/>
    </location>
    <ligand>
        <name>a divalent metal cation</name>
        <dbReference type="ChEBI" id="CHEBI:60240"/>
        <label>1</label>
    </ligand>
</feature>
<proteinExistence type="inferred from homology"/>
<evidence type="ECO:0000256" key="2">
    <source>
        <dbReference type="ARBA" id="ARBA00022723"/>
    </source>
</evidence>
<feature type="binding site" evidence="3">
    <location>
        <position position="72"/>
    </location>
    <ligand>
        <name>a divalent metal cation</name>
        <dbReference type="ChEBI" id="CHEBI:60240"/>
        <label>1</label>
    </ligand>
</feature>
<protein>
    <submittedName>
        <fullName evidence="4">Nif3-like dinuclear metal center hexameric protein</fullName>
    </submittedName>
</protein>